<keyword evidence="4" id="KW-0732">Signal</keyword>
<evidence type="ECO:0000256" key="2">
    <source>
        <dbReference type="ARBA" id="ARBA00008921"/>
    </source>
</evidence>
<sequence>MHMRIECFYMPSIYTAGHFLKQFSYGTLLNGMKTCQDIQRCKCTKMVHFSAYNMDVVCILWLSVLMMITFQGGHHTLSEDRASNRHSRQKVTVQSGELKPCKDNDHLCVTDSSDCIPESSVIQGEVKNISCFYQRNDESITCSWNSLNNYNGDIEYTLFFSSVRTMYDCPSIFNLAAVFNVTVRARSNKKTTLALSDPYVLDLCAAERPSRPNITSISSMTKNSLHVKWTTDKLNFNATMQCKIRYKVTTAAQWTQVMDNSIVDQRGVYTIEDLQPFSSYRVAVSCTGGCGQKHWSDWSTERLGSTPETAPSKPLNVCQHIEPLNSEGKRTLWLMWKALDVSDTHGNILGYQVHYVPPNQPSLGRTVNTTDMGIWLALIDEEYDVRVMAYNGAGGSPYTYHKITNDLQDLPPVEGVWASLKGNSLWVVWEAGDGPLSVSEFAIQWAPEGDSRSSRWQWVSHSTYRTVLRGDIQPLKRYNVTVYPIYGRFCGPPKSVLASLEHEVPGDTGKLRILKLTKYTAEIQWEWQRKWNGNSFLRYRVILTSGREIKTVEVRSDIEQYAFTRLTPNTDYSVCVFGETVIGNYTSQKFLFTTLLLDKGEIISAVIMILLVILLMALFFILSTTVYREYFFPIIPNPSVSPIGKWLLEYKHENVVVN</sequence>
<dbReference type="Proteomes" id="UP000829720">
    <property type="component" value="Unassembled WGS sequence"/>
</dbReference>
<accession>A0A8T3DTS3</accession>
<comment type="similarity">
    <text evidence="2">Belongs to the type I cytokine receptor family. Type 2 subfamily.</text>
</comment>
<evidence type="ECO:0000256" key="8">
    <source>
        <dbReference type="ARBA" id="ARBA00023170"/>
    </source>
</evidence>
<dbReference type="PANTHER" id="PTHR48423">
    <property type="entry name" value="INTERLEUKIN-27 RECEPTOR SUBUNIT ALPHA"/>
    <property type="match status" value="1"/>
</dbReference>
<feature type="transmembrane region" description="Helical" evidence="10">
    <location>
        <begin position="602"/>
        <end position="622"/>
    </location>
</feature>
<evidence type="ECO:0000256" key="5">
    <source>
        <dbReference type="ARBA" id="ARBA00022737"/>
    </source>
</evidence>
<keyword evidence="3 10" id="KW-0812">Transmembrane</keyword>
<feature type="domain" description="Fibronectin type-III" evidence="11">
    <location>
        <begin position="313"/>
        <end position="409"/>
    </location>
</feature>
<dbReference type="Gene3D" id="2.60.40.10">
    <property type="entry name" value="Immunoglobulins"/>
    <property type="match status" value="5"/>
</dbReference>
<comment type="subcellular location">
    <subcellularLocation>
        <location evidence="1">Membrane</location>
        <topology evidence="1">Single-pass type I membrane protein</topology>
    </subcellularLocation>
</comment>
<protein>
    <recommendedName>
        <fullName evidence="11">Fibronectin type-III domain-containing protein</fullName>
    </recommendedName>
</protein>
<evidence type="ECO:0000256" key="7">
    <source>
        <dbReference type="ARBA" id="ARBA00023136"/>
    </source>
</evidence>
<keyword evidence="7 10" id="KW-0472">Membrane</keyword>
<feature type="domain" description="Fibronectin type-III" evidence="11">
    <location>
        <begin position="208"/>
        <end position="309"/>
    </location>
</feature>
<keyword evidence="8" id="KW-0675">Receptor</keyword>
<comment type="caution">
    <text evidence="12">The sequence shown here is derived from an EMBL/GenBank/DDBJ whole genome shotgun (WGS) entry which is preliminary data.</text>
</comment>
<keyword evidence="13" id="KW-1185">Reference proteome</keyword>
<dbReference type="PANTHER" id="PTHR48423:SF1">
    <property type="entry name" value="INTERLEUKIN-27 RECEPTOR SUBUNIT ALPHA"/>
    <property type="match status" value="1"/>
</dbReference>
<keyword evidence="6 10" id="KW-1133">Transmembrane helix</keyword>
<gene>
    <name evidence="12" type="ORF">AGOR_G00048180</name>
</gene>
<evidence type="ECO:0000259" key="11">
    <source>
        <dbReference type="PROSITE" id="PS50853"/>
    </source>
</evidence>
<name>A0A8T3DTS3_9TELE</name>
<feature type="domain" description="Fibronectin type-III" evidence="11">
    <location>
        <begin position="411"/>
        <end position="507"/>
    </location>
</feature>
<evidence type="ECO:0000313" key="12">
    <source>
        <dbReference type="EMBL" id="KAI1900262.1"/>
    </source>
</evidence>
<evidence type="ECO:0000313" key="13">
    <source>
        <dbReference type="Proteomes" id="UP000829720"/>
    </source>
</evidence>
<dbReference type="InterPro" id="IPR052672">
    <property type="entry name" value="Type1_Cytokine_Rcpt_Type2"/>
</dbReference>
<keyword evidence="5" id="KW-0677">Repeat</keyword>
<evidence type="ECO:0000256" key="6">
    <source>
        <dbReference type="ARBA" id="ARBA00022989"/>
    </source>
</evidence>
<evidence type="ECO:0000256" key="1">
    <source>
        <dbReference type="ARBA" id="ARBA00004479"/>
    </source>
</evidence>
<proteinExistence type="inferred from homology"/>
<dbReference type="EMBL" id="JAERUA010000004">
    <property type="protein sequence ID" value="KAI1900262.1"/>
    <property type="molecule type" value="Genomic_DNA"/>
</dbReference>
<dbReference type="GO" id="GO:0005886">
    <property type="term" value="C:plasma membrane"/>
    <property type="evidence" value="ECO:0007669"/>
    <property type="project" value="UniProtKB-ARBA"/>
</dbReference>
<dbReference type="PROSITE" id="PS50853">
    <property type="entry name" value="FN3"/>
    <property type="match status" value="3"/>
</dbReference>
<dbReference type="AlphaFoldDB" id="A0A8T3DTS3"/>
<feature type="transmembrane region" description="Helical" evidence="10">
    <location>
        <begin position="49"/>
        <end position="70"/>
    </location>
</feature>
<dbReference type="OrthoDB" id="9828391at2759"/>
<evidence type="ECO:0000256" key="4">
    <source>
        <dbReference type="ARBA" id="ARBA00022729"/>
    </source>
</evidence>
<organism evidence="12 13">
    <name type="scientific">Albula goreensis</name>
    <dbReference type="NCBI Taxonomy" id="1534307"/>
    <lineage>
        <taxon>Eukaryota</taxon>
        <taxon>Metazoa</taxon>
        <taxon>Chordata</taxon>
        <taxon>Craniata</taxon>
        <taxon>Vertebrata</taxon>
        <taxon>Euteleostomi</taxon>
        <taxon>Actinopterygii</taxon>
        <taxon>Neopterygii</taxon>
        <taxon>Teleostei</taxon>
        <taxon>Albuliformes</taxon>
        <taxon>Albulidae</taxon>
        <taxon>Albula</taxon>
    </lineage>
</organism>
<evidence type="ECO:0000256" key="10">
    <source>
        <dbReference type="SAM" id="Phobius"/>
    </source>
</evidence>
<evidence type="ECO:0000256" key="9">
    <source>
        <dbReference type="ARBA" id="ARBA00023180"/>
    </source>
</evidence>
<dbReference type="InterPro" id="IPR003961">
    <property type="entry name" value="FN3_dom"/>
</dbReference>
<dbReference type="InterPro" id="IPR013783">
    <property type="entry name" value="Ig-like_fold"/>
</dbReference>
<dbReference type="CDD" id="cd00063">
    <property type="entry name" value="FN3"/>
    <property type="match status" value="4"/>
</dbReference>
<evidence type="ECO:0000256" key="3">
    <source>
        <dbReference type="ARBA" id="ARBA00022692"/>
    </source>
</evidence>
<dbReference type="InterPro" id="IPR036116">
    <property type="entry name" value="FN3_sf"/>
</dbReference>
<dbReference type="SMART" id="SM00060">
    <property type="entry name" value="FN3"/>
    <property type="match status" value="4"/>
</dbReference>
<dbReference type="SUPFAM" id="SSF49265">
    <property type="entry name" value="Fibronectin type III"/>
    <property type="match status" value="3"/>
</dbReference>
<reference evidence="12" key="1">
    <citation type="submission" date="2021-01" db="EMBL/GenBank/DDBJ databases">
        <authorList>
            <person name="Zahm M."/>
            <person name="Roques C."/>
            <person name="Cabau C."/>
            <person name="Klopp C."/>
            <person name="Donnadieu C."/>
            <person name="Jouanno E."/>
            <person name="Lampietro C."/>
            <person name="Louis A."/>
            <person name="Herpin A."/>
            <person name="Echchiki A."/>
            <person name="Berthelot C."/>
            <person name="Parey E."/>
            <person name="Roest-Crollius H."/>
            <person name="Braasch I."/>
            <person name="Postlethwait J."/>
            <person name="Bobe J."/>
            <person name="Montfort J."/>
            <person name="Bouchez O."/>
            <person name="Begum T."/>
            <person name="Mejri S."/>
            <person name="Adams A."/>
            <person name="Chen W.-J."/>
            <person name="Guiguen Y."/>
        </authorList>
    </citation>
    <scope>NUCLEOTIDE SEQUENCE</scope>
    <source>
        <tissue evidence="12">Blood</tissue>
    </source>
</reference>
<dbReference type="Pfam" id="PF00041">
    <property type="entry name" value="fn3"/>
    <property type="match status" value="3"/>
</dbReference>
<keyword evidence="9" id="KW-0325">Glycoprotein</keyword>